<name>A0AAU6PI50_9GAMM</name>
<dbReference type="EMBL" id="CP138327">
    <property type="protein sequence ID" value="WXU00706.1"/>
    <property type="molecule type" value="Genomic_DNA"/>
</dbReference>
<sequence>MIYIKIVAMNNTYKTGKNRQQTLLFPPSIDEMVSKDNPVRGIDSYVDILDIRYF</sequence>
<protein>
    <recommendedName>
        <fullName evidence="2">Transposase</fullName>
    </recommendedName>
</protein>
<dbReference type="AlphaFoldDB" id="A0AAU6PI50"/>
<evidence type="ECO:0000313" key="1">
    <source>
        <dbReference type="EMBL" id="WXU00706.1"/>
    </source>
</evidence>
<proteinExistence type="predicted"/>
<accession>A0AAU6PI50</accession>
<organism evidence="1">
    <name type="scientific">Catillopecten margaritatus gill symbiont</name>
    <dbReference type="NCBI Taxonomy" id="3083288"/>
    <lineage>
        <taxon>Bacteria</taxon>
        <taxon>Pseudomonadati</taxon>
        <taxon>Pseudomonadota</taxon>
        <taxon>Gammaproteobacteria</taxon>
        <taxon>sulfur-oxidizing symbionts</taxon>
    </lineage>
</organism>
<gene>
    <name evidence="1" type="ORF">Ctma_1435</name>
</gene>
<reference evidence="1" key="1">
    <citation type="submission" date="2023-10" db="EMBL/GenBank/DDBJ databases">
        <title>The first scallop-associated chemosynthetic bacterial symbiont.</title>
        <authorList>
            <person name="Lin Y.-T."/>
            <person name="Sun J."/>
            <person name="Ip J.C.-H."/>
            <person name="He X."/>
            <person name="Gao Z.-M."/>
            <person name="Perez M."/>
            <person name="Xu T."/>
            <person name="Qian P.-Y."/>
            <person name="Qiu J.-W."/>
        </authorList>
    </citation>
    <scope>NUCLEOTIDE SEQUENCE</scope>
    <source>
        <strain evidence="1">Gill1</strain>
    </source>
</reference>
<evidence type="ECO:0008006" key="2">
    <source>
        <dbReference type="Google" id="ProtNLM"/>
    </source>
</evidence>